<proteinExistence type="predicted"/>
<dbReference type="GO" id="GO:0051920">
    <property type="term" value="F:peroxiredoxin activity"/>
    <property type="evidence" value="ECO:0007669"/>
    <property type="project" value="InterPro"/>
</dbReference>
<evidence type="ECO:0000313" key="4">
    <source>
        <dbReference type="Proteomes" id="UP000033163"/>
    </source>
</evidence>
<dbReference type="PANTHER" id="PTHR33930">
    <property type="entry name" value="ALKYL HYDROPEROXIDE REDUCTASE AHPD"/>
    <property type="match status" value="1"/>
</dbReference>
<evidence type="ECO:0000256" key="1">
    <source>
        <dbReference type="SAM" id="MobiDB-lite"/>
    </source>
</evidence>
<dbReference type="InterPro" id="IPR004675">
    <property type="entry name" value="AhpD_core"/>
</dbReference>
<sequence>MNYYDSNNLKKIPDLIRLAPEAAQSYLTFEHEVYEELKAIPLRTKELIALAVAHVTGCPYCIDTHVKKFQSLGGTREEIFEAVLVATCTRAGAVLSHATHSLVAYEEDRTQEQQMSNEVQPKQKPDCFC</sequence>
<dbReference type="SUPFAM" id="SSF69118">
    <property type="entry name" value="AhpD-like"/>
    <property type="match status" value="1"/>
</dbReference>
<accession>A0A0E4CX20</accession>
<reference evidence="4" key="1">
    <citation type="submission" date="2015-03" db="EMBL/GenBank/DDBJ databases">
        <authorList>
            <person name="Wibberg D."/>
        </authorList>
    </citation>
    <scope>NUCLEOTIDE SEQUENCE [LARGE SCALE GENOMIC DNA]</scope>
</reference>
<feature type="region of interest" description="Disordered" evidence="1">
    <location>
        <begin position="108"/>
        <end position="129"/>
    </location>
</feature>
<dbReference type="EMBL" id="LN831776">
    <property type="protein sequence ID" value="CQR55895.1"/>
    <property type="molecule type" value="Genomic_DNA"/>
</dbReference>
<dbReference type="HOGENOM" id="CLU_137228_3_1_9"/>
<dbReference type="NCBIfam" id="TIGR00778">
    <property type="entry name" value="ahpD_dom"/>
    <property type="match status" value="1"/>
</dbReference>
<protein>
    <recommendedName>
        <fullName evidence="2">Carboxymuconolactone decarboxylase-like domain-containing protein</fullName>
    </recommendedName>
</protein>
<feature type="domain" description="Carboxymuconolactone decarboxylase-like" evidence="2">
    <location>
        <begin position="20"/>
        <end position="99"/>
    </location>
</feature>
<dbReference type="PATRIC" id="fig|1073571.4.peg.3733"/>
<evidence type="ECO:0000259" key="2">
    <source>
        <dbReference type="Pfam" id="PF02627"/>
    </source>
</evidence>
<dbReference type="STRING" id="483937.AMQ84_01910"/>
<name>A0A0E4CX20_9BACL</name>
<dbReference type="InterPro" id="IPR003779">
    <property type="entry name" value="CMD-like"/>
</dbReference>
<dbReference type="Gene3D" id="1.20.1290.10">
    <property type="entry name" value="AhpD-like"/>
    <property type="match status" value="1"/>
</dbReference>
<gene>
    <name evidence="3" type="ORF">PRIO_3492</name>
</gene>
<dbReference type="Proteomes" id="UP000033163">
    <property type="component" value="Chromosome I"/>
</dbReference>
<organism evidence="3 4">
    <name type="scientific">Paenibacillus riograndensis SBR5</name>
    <dbReference type="NCBI Taxonomy" id="1073571"/>
    <lineage>
        <taxon>Bacteria</taxon>
        <taxon>Bacillati</taxon>
        <taxon>Bacillota</taxon>
        <taxon>Bacilli</taxon>
        <taxon>Bacillales</taxon>
        <taxon>Paenibacillaceae</taxon>
        <taxon>Paenibacillus</taxon>
        <taxon>Paenibacillus sonchi group</taxon>
    </lineage>
</organism>
<dbReference type="PANTHER" id="PTHR33930:SF2">
    <property type="entry name" value="BLR3452 PROTEIN"/>
    <property type="match status" value="1"/>
</dbReference>
<dbReference type="InterPro" id="IPR029032">
    <property type="entry name" value="AhpD-like"/>
</dbReference>
<dbReference type="KEGG" id="pri:PRIO_3492"/>
<dbReference type="RefSeq" id="WP_020430095.1">
    <property type="nucleotide sequence ID" value="NZ_AGBD01000989.1"/>
</dbReference>
<evidence type="ECO:0000313" key="3">
    <source>
        <dbReference type="EMBL" id="CQR55895.1"/>
    </source>
</evidence>
<dbReference type="AlphaFoldDB" id="A0A0E4CX20"/>
<dbReference type="Pfam" id="PF02627">
    <property type="entry name" value="CMD"/>
    <property type="match status" value="1"/>
</dbReference>